<organism evidence="1 2">
    <name type="scientific">Brachionus plicatilis</name>
    <name type="common">Marine rotifer</name>
    <name type="synonym">Brachionus muelleri</name>
    <dbReference type="NCBI Taxonomy" id="10195"/>
    <lineage>
        <taxon>Eukaryota</taxon>
        <taxon>Metazoa</taxon>
        <taxon>Spiralia</taxon>
        <taxon>Gnathifera</taxon>
        <taxon>Rotifera</taxon>
        <taxon>Eurotatoria</taxon>
        <taxon>Monogononta</taxon>
        <taxon>Pseudotrocha</taxon>
        <taxon>Ploima</taxon>
        <taxon>Brachionidae</taxon>
        <taxon>Brachionus</taxon>
    </lineage>
</organism>
<gene>
    <name evidence="1" type="ORF">BpHYR1_037339</name>
</gene>
<evidence type="ECO:0000313" key="1">
    <source>
        <dbReference type="EMBL" id="RNA04378.1"/>
    </source>
</evidence>
<comment type="caution">
    <text evidence="1">The sequence shown here is derived from an EMBL/GenBank/DDBJ whole genome shotgun (WGS) entry which is preliminary data.</text>
</comment>
<reference evidence="1 2" key="1">
    <citation type="journal article" date="2018" name="Sci. Rep.">
        <title>Genomic signatures of local adaptation to the degree of environmental predictability in rotifers.</title>
        <authorList>
            <person name="Franch-Gras L."/>
            <person name="Hahn C."/>
            <person name="Garcia-Roger E.M."/>
            <person name="Carmona M.J."/>
            <person name="Serra M."/>
            <person name="Gomez A."/>
        </authorList>
    </citation>
    <scope>NUCLEOTIDE SEQUENCE [LARGE SCALE GENOMIC DNA]</scope>
    <source>
        <strain evidence="1">HYR1</strain>
    </source>
</reference>
<dbReference type="EMBL" id="REGN01008128">
    <property type="protein sequence ID" value="RNA04378.1"/>
    <property type="molecule type" value="Genomic_DNA"/>
</dbReference>
<accession>A0A3M7Q0C5</accession>
<keyword evidence="2" id="KW-1185">Reference proteome</keyword>
<protein>
    <submittedName>
        <fullName evidence="1">Uncharacterized protein</fullName>
    </submittedName>
</protein>
<sequence length="123" mass="14315">MFDDFSCEIKRIRSLLKLYYLKEDLKDKKFKSQHSSILLKTNKNALYHKFVSKHCKSTIADLNVIANTRTKFYALSPAIEILALGLLKVSRLGEQWFILYWNNSRSQLSGVGKDLIFILKTLK</sequence>
<dbReference type="AlphaFoldDB" id="A0A3M7Q0C5"/>
<dbReference type="Proteomes" id="UP000276133">
    <property type="component" value="Unassembled WGS sequence"/>
</dbReference>
<name>A0A3M7Q0C5_BRAPC</name>
<proteinExistence type="predicted"/>
<evidence type="ECO:0000313" key="2">
    <source>
        <dbReference type="Proteomes" id="UP000276133"/>
    </source>
</evidence>